<accession>A0A9D1VJ71</accession>
<evidence type="ECO:0000313" key="9">
    <source>
        <dbReference type="EMBL" id="HIX35848.1"/>
    </source>
</evidence>
<evidence type="ECO:0000256" key="7">
    <source>
        <dbReference type="SAM" id="Phobius"/>
    </source>
</evidence>
<dbReference type="GO" id="GO:0005886">
    <property type="term" value="C:plasma membrane"/>
    <property type="evidence" value="ECO:0007669"/>
    <property type="project" value="UniProtKB-SubCell"/>
</dbReference>
<evidence type="ECO:0000313" key="10">
    <source>
        <dbReference type="Proteomes" id="UP000824231"/>
    </source>
</evidence>
<feature type="transmembrane region" description="Helical" evidence="7">
    <location>
        <begin position="279"/>
        <end position="300"/>
    </location>
</feature>
<organism evidence="9 10">
    <name type="scientific">Candidatus Limosilactobacillus merdigallinarum</name>
    <dbReference type="NCBI Taxonomy" id="2838652"/>
    <lineage>
        <taxon>Bacteria</taxon>
        <taxon>Bacillati</taxon>
        <taxon>Bacillota</taxon>
        <taxon>Bacilli</taxon>
        <taxon>Lactobacillales</taxon>
        <taxon>Lactobacillaceae</taxon>
        <taxon>Limosilactobacillus</taxon>
    </lineage>
</organism>
<dbReference type="PANTHER" id="PTHR32322">
    <property type="entry name" value="INNER MEMBRANE TRANSPORTER"/>
    <property type="match status" value="1"/>
</dbReference>
<feature type="transmembrane region" description="Helical" evidence="7">
    <location>
        <begin position="190"/>
        <end position="208"/>
    </location>
</feature>
<evidence type="ECO:0000259" key="8">
    <source>
        <dbReference type="Pfam" id="PF00892"/>
    </source>
</evidence>
<comment type="caution">
    <text evidence="9">The sequence shown here is derived from an EMBL/GenBank/DDBJ whole genome shotgun (WGS) entry which is preliminary data.</text>
</comment>
<feature type="transmembrane region" description="Helical" evidence="7">
    <location>
        <begin position="133"/>
        <end position="150"/>
    </location>
</feature>
<feature type="transmembrane region" description="Helical" evidence="7">
    <location>
        <begin position="78"/>
        <end position="96"/>
    </location>
</feature>
<dbReference type="AlphaFoldDB" id="A0A9D1VJ71"/>
<dbReference type="InterPro" id="IPR037185">
    <property type="entry name" value="EmrE-like"/>
</dbReference>
<feature type="transmembrane region" description="Helical" evidence="7">
    <location>
        <begin position="251"/>
        <end position="273"/>
    </location>
</feature>
<feature type="domain" description="EamA" evidence="8">
    <location>
        <begin position="8"/>
        <end position="147"/>
    </location>
</feature>
<evidence type="ECO:0000256" key="4">
    <source>
        <dbReference type="ARBA" id="ARBA00022692"/>
    </source>
</evidence>
<evidence type="ECO:0000256" key="5">
    <source>
        <dbReference type="ARBA" id="ARBA00022989"/>
    </source>
</evidence>
<reference evidence="9" key="1">
    <citation type="journal article" date="2021" name="PeerJ">
        <title>Extensive microbial diversity within the chicken gut microbiome revealed by metagenomics and culture.</title>
        <authorList>
            <person name="Gilroy R."/>
            <person name="Ravi A."/>
            <person name="Getino M."/>
            <person name="Pursley I."/>
            <person name="Horton D.L."/>
            <person name="Alikhan N.F."/>
            <person name="Baker D."/>
            <person name="Gharbi K."/>
            <person name="Hall N."/>
            <person name="Watson M."/>
            <person name="Adriaenssens E.M."/>
            <person name="Foster-Nyarko E."/>
            <person name="Jarju S."/>
            <person name="Secka A."/>
            <person name="Antonio M."/>
            <person name="Oren A."/>
            <person name="Chaudhuri R.R."/>
            <person name="La Ragione R."/>
            <person name="Hildebrand F."/>
            <person name="Pallen M.J."/>
        </authorList>
    </citation>
    <scope>NUCLEOTIDE SEQUENCE</scope>
    <source>
        <strain evidence="9">ChiSxjej3B15-572</strain>
    </source>
</reference>
<keyword evidence="6 7" id="KW-0472">Membrane</keyword>
<name>A0A9D1VJ71_9LACO</name>
<evidence type="ECO:0000256" key="6">
    <source>
        <dbReference type="ARBA" id="ARBA00023136"/>
    </source>
</evidence>
<feature type="transmembrane region" description="Helical" evidence="7">
    <location>
        <begin position="156"/>
        <end position="178"/>
    </location>
</feature>
<feature type="transmembrane region" description="Helical" evidence="7">
    <location>
        <begin position="102"/>
        <end position="121"/>
    </location>
</feature>
<keyword evidence="3" id="KW-1003">Cell membrane</keyword>
<gene>
    <name evidence="9" type="ORF">H9856_05595</name>
</gene>
<evidence type="ECO:0000256" key="1">
    <source>
        <dbReference type="ARBA" id="ARBA00004651"/>
    </source>
</evidence>
<dbReference type="InterPro" id="IPR000620">
    <property type="entry name" value="EamA_dom"/>
</dbReference>
<feature type="transmembrane region" description="Helical" evidence="7">
    <location>
        <begin position="7"/>
        <end position="27"/>
    </location>
</feature>
<feature type="domain" description="EamA" evidence="8">
    <location>
        <begin position="162"/>
        <end position="293"/>
    </location>
</feature>
<dbReference type="Proteomes" id="UP000824231">
    <property type="component" value="Unassembled WGS sequence"/>
</dbReference>
<dbReference type="InterPro" id="IPR050638">
    <property type="entry name" value="AA-Vitamin_Transporters"/>
</dbReference>
<proteinExistence type="inferred from homology"/>
<feature type="transmembrane region" description="Helical" evidence="7">
    <location>
        <begin position="47"/>
        <end position="66"/>
    </location>
</feature>
<comment type="similarity">
    <text evidence="2">Belongs to the EamA transporter family.</text>
</comment>
<dbReference type="EMBL" id="DXFH01000022">
    <property type="protein sequence ID" value="HIX35848.1"/>
    <property type="molecule type" value="Genomic_DNA"/>
</dbReference>
<dbReference type="SUPFAM" id="SSF103481">
    <property type="entry name" value="Multidrug resistance efflux transporter EmrE"/>
    <property type="match status" value="2"/>
</dbReference>
<protein>
    <submittedName>
        <fullName evidence="9">DMT family transporter</fullName>
    </submittedName>
</protein>
<keyword evidence="5 7" id="KW-1133">Transmembrane helix</keyword>
<dbReference type="PROSITE" id="PS51257">
    <property type="entry name" value="PROKAR_LIPOPROTEIN"/>
    <property type="match status" value="1"/>
</dbReference>
<feature type="transmembrane region" description="Helical" evidence="7">
    <location>
        <begin position="220"/>
        <end position="239"/>
    </location>
</feature>
<reference evidence="9" key="2">
    <citation type="submission" date="2021-04" db="EMBL/GenBank/DDBJ databases">
        <authorList>
            <person name="Gilroy R."/>
        </authorList>
    </citation>
    <scope>NUCLEOTIDE SEQUENCE</scope>
    <source>
        <strain evidence="9">ChiSxjej3B15-572</strain>
    </source>
</reference>
<comment type="subcellular location">
    <subcellularLocation>
        <location evidence="1">Cell membrane</location>
        <topology evidence="1">Multi-pass membrane protein</topology>
    </subcellularLocation>
</comment>
<dbReference type="Pfam" id="PF00892">
    <property type="entry name" value="EamA"/>
    <property type="match status" value="2"/>
</dbReference>
<keyword evidence="4 7" id="KW-0812">Transmembrane</keyword>
<sequence>MKLSKATIWTIWAICACAMWGISSLFAKYIFQIAPAANALWLTQVRQLVSGSILLIISGFVGGHPLQIWHDRQHAINLIAYGLFGMLPVQFCYFVAVELGNASIATVMQFVGPFFIIFYLALFRHQSPMRIEIIASIVAFIGVFLLATHGHFNHLAITPAVLFWGLLSAVGVATNTLIPQGMIKQGYSSLTLTGWSILISGIALTIIHPAQPALPADPRIWWSVAAVIIIGTLIPFQLATNSLKYIKATTFSLMDAFEPITATLGSVLFFGVIMKPMDWLGSVLIILATLALSIPLPAFFKKTL</sequence>
<evidence type="ECO:0000256" key="2">
    <source>
        <dbReference type="ARBA" id="ARBA00007362"/>
    </source>
</evidence>
<evidence type="ECO:0000256" key="3">
    <source>
        <dbReference type="ARBA" id="ARBA00022475"/>
    </source>
</evidence>
<dbReference type="PANTHER" id="PTHR32322:SF18">
    <property type="entry name" value="S-ADENOSYLMETHIONINE_S-ADENOSYLHOMOCYSTEINE TRANSPORTER"/>
    <property type="match status" value="1"/>
</dbReference>